<feature type="compositionally biased region" description="Basic and acidic residues" evidence="1">
    <location>
        <begin position="161"/>
        <end position="173"/>
    </location>
</feature>
<feature type="region of interest" description="Disordered" evidence="1">
    <location>
        <begin position="61"/>
        <end position="82"/>
    </location>
</feature>
<feature type="compositionally biased region" description="Basic and acidic residues" evidence="1">
    <location>
        <begin position="61"/>
        <end position="70"/>
    </location>
</feature>
<evidence type="ECO:0000256" key="1">
    <source>
        <dbReference type="SAM" id="MobiDB-lite"/>
    </source>
</evidence>
<dbReference type="AlphaFoldDB" id="A0A0K0DQP8"/>
<name>A0A0K0DQP8_ANGCA</name>
<keyword evidence="3" id="KW-1185">Reference proteome</keyword>
<feature type="compositionally biased region" description="Basic and acidic residues" evidence="1">
    <location>
        <begin position="97"/>
        <end position="155"/>
    </location>
</feature>
<feature type="signal peptide" evidence="2">
    <location>
        <begin position="1"/>
        <end position="19"/>
    </location>
</feature>
<dbReference type="Proteomes" id="UP000035642">
    <property type="component" value="Unassembled WGS sequence"/>
</dbReference>
<feature type="region of interest" description="Disordered" evidence="1">
    <location>
        <begin position="97"/>
        <end position="179"/>
    </location>
</feature>
<evidence type="ECO:0000313" key="4">
    <source>
        <dbReference type="WBParaSite" id="ACAC_0001408701-mRNA-1"/>
    </source>
</evidence>
<accession>A0A0K0DQP8</accession>
<reference evidence="3" key="1">
    <citation type="submission" date="2012-09" db="EMBL/GenBank/DDBJ databases">
        <authorList>
            <person name="Martin A.A."/>
        </authorList>
    </citation>
    <scope>NUCLEOTIDE SEQUENCE</scope>
</reference>
<feature type="compositionally biased region" description="Basic and acidic residues" evidence="1">
    <location>
        <begin position="232"/>
        <end position="260"/>
    </location>
</feature>
<evidence type="ECO:0000256" key="2">
    <source>
        <dbReference type="SAM" id="SignalP"/>
    </source>
</evidence>
<proteinExistence type="predicted"/>
<feature type="chain" id="PRO_5005326885" evidence="2">
    <location>
        <begin position="20"/>
        <end position="275"/>
    </location>
</feature>
<reference evidence="4" key="2">
    <citation type="submission" date="2017-02" db="UniProtKB">
        <authorList>
            <consortium name="WormBaseParasite"/>
        </authorList>
    </citation>
    <scope>IDENTIFICATION</scope>
</reference>
<sequence length="275" mass="31137">MSAITVLELLILELVVEDAVKMKKATPKRTPMSAKEKIIAKGEKRNAEDYPTMADIVSDWESKDDVDKKNSKSRKVKKGESGSVIFESMIRGGEEIDITMRSEKSKKKLEEHLDRGDNKGKEKLAGGVIERKDNMERQEEKPEEKQGKTGEDALERQINAESDKKRKDREGKCSTDNANVVEIKDNGITESERNVEINSTKKKLNMTDMNKECYASLMKNKSSAHEPQATTEKPDYSKTKLHREAVEKKGEANKNEKDSVYMETDACFQRSTSDP</sequence>
<feature type="region of interest" description="Disordered" evidence="1">
    <location>
        <begin position="218"/>
        <end position="275"/>
    </location>
</feature>
<dbReference type="WBParaSite" id="ACAC_0001408701-mRNA-1">
    <property type="protein sequence ID" value="ACAC_0001408701-mRNA-1"/>
    <property type="gene ID" value="ACAC_0001408701"/>
</dbReference>
<organism evidence="3 4">
    <name type="scientific">Angiostrongylus cantonensis</name>
    <name type="common">Rat lungworm</name>
    <dbReference type="NCBI Taxonomy" id="6313"/>
    <lineage>
        <taxon>Eukaryota</taxon>
        <taxon>Metazoa</taxon>
        <taxon>Ecdysozoa</taxon>
        <taxon>Nematoda</taxon>
        <taxon>Chromadorea</taxon>
        <taxon>Rhabditida</taxon>
        <taxon>Rhabditina</taxon>
        <taxon>Rhabditomorpha</taxon>
        <taxon>Strongyloidea</taxon>
        <taxon>Metastrongylidae</taxon>
        <taxon>Angiostrongylus</taxon>
    </lineage>
</organism>
<protein>
    <submittedName>
        <fullName evidence="4">Uncharacterized protein</fullName>
    </submittedName>
</protein>
<evidence type="ECO:0000313" key="3">
    <source>
        <dbReference type="Proteomes" id="UP000035642"/>
    </source>
</evidence>
<keyword evidence="2" id="KW-0732">Signal</keyword>